<evidence type="ECO:0000256" key="1">
    <source>
        <dbReference type="SAM" id="Phobius"/>
    </source>
</evidence>
<evidence type="ECO:0000313" key="3">
    <source>
        <dbReference type="EMBL" id="GGG91444.1"/>
    </source>
</evidence>
<dbReference type="RefSeq" id="WP_188597701.1">
    <property type="nucleotide sequence ID" value="NZ_BMJW01000001.1"/>
</dbReference>
<dbReference type="EMBL" id="BMJW01000001">
    <property type="protein sequence ID" value="GGG91444.1"/>
    <property type="molecule type" value="Genomic_DNA"/>
</dbReference>
<feature type="domain" description="Inner membrane protein YgaP-like transmembrane" evidence="2">
    <location>
        <begin position="1"/>
        <end position="66"/>
    </location>
</feature>
<evidence type="ECO:0000313" key="4">
    <source>
        <dbReference type="Proteomes" id="UP000633278"/>
    </source>
</evidence>
<feature type="transmembrane region" description="Helical" evidence="1">
    <location>
        <begin position="35"/>
        <end position="56"/>
    </location>
</feature>
<feature type="transmembrane region" description="Helical" evidence="1">
    <location>
        <begin position="12"/>
        <end position="29"/>
    </location>
</feature>
<dbReference type="Proteomes" id="UP000633278">
    <property type="component" value="Unassembled WGS sequence"/>
</dbReference>
<keyword evidence="4" id="KW-1185">Reference proteome</keyword>
<sequence>MKKNMGSTDKMIRVLIAALIAVLYYTEIISGTVAIVLMVLGIIFLLTSLVSFCPLYKPFGFNTCAVKKEKE</sequence>
<dbReference type="InterPro" id="IPR021309">
    <property type="entry name" value="YgaP-like_TM"/>
</dbReference>
<gene>
    <name evidence="3" type="ORF">GCM10011416_05100</name>
</gene>
<reference evidence="3" key="1">
    <citation type="journal article" date="2014" name="Int. J. Syst. Evol. Microbiol.">
        <title>Complete genome sequence of Corynebacterium casei LMG S-19264T (=DSM 44701T), isolated from a smear-ripened cheese.</title>
        <authorList>
            <consortium name="US DOE Joint Genome Institute (JGI-PGF)"/>
            <person name="Walter F."/>
            <person name="Albersmeier A."/>
            <person name="Kalinowski J."/>
            <person name="Ruckert C."/>
        </authorList>
    </citation>
    <scope>NUCLEOTIDE SEQUENCE</scope>
    <source>
        <strain evidence="3">CGMCC 1.15763</strain>
    </source>
</reference>
<keyword evidence="1" id="KW-0472">Membrane</keyword>
<accession>A0A917HWW3</accession>
<organism evidence="3 4">
    <name type="scientific">Polaribacter pacificus</name>
    <dbReference type="NCBI Taxonomy" id="1775173"/>
    <lineage>
        <taxon>Bacteria</taxon>
        <taxon>Pseudomonadati</taxon>
        <taxon>Bacteroidota</taxon>
        <taxon>Flavobacteriia</taxon>
        <taxon>Flavobacteriales</taxon>
        <taxon>Flavobacteriaceae</taxon>
    </lineage>
</organism>
<reference evidence="3" key="2">
    <citation type="submission" date="2020-09" db="EMBL/GenBank/DDBJ databases">
        <authorList>
            <person name="Sun Q."/>
            <person name="Zhou Y."/>
        </authorList>
    </citation>
    <scope>NUCLEOTIDE SEQUENCE</scope>
    <source>
        <strain evidence="3">CGMCC 1.15763</strain>
    </source>
</reference>
<comment type="caution">
    <text evidence="3">The sequence shown here is derived from an EMBL/GenBank/DDBJ whole genome shotgun (WGS) entry which is preliminary data.</text>
</comment>
<proteinExistence type="predicted"/>
<keyword evidence="1" id="KW-0812">Transmembrane</keyword>
<protein>
    <submittedName>
        <fullName evidence="3">Membrane protein</fullName>
    </submittedName>
</protein>
<dbReference type="Pfam" id="PF11127">
    <property type="entry name" value="YgaP-like_TM"/>
    <property type="match status" value="1"/>
</dbReference>
<keyword evidence="1" id="KW-1133">Transmembrane helix</keyword>
<dbReference type="AlphaFoldDB" id="A0A917HWW3"/>
<name>A0A917HWW3_9FLAO</name>
<evidence type="ECO:0000259" key="2">
    <source>
        <dbReference type="Pfam" id="PF11127"/>
    </source>
</evidence>